<name>A0ABP1KR53_9EUKA</name>
<proteinExistence type="predicted"/>
<dbReference type="Proteomes" id="UP001642409">
    <property type="component" value="Unassembled WGS sequence"/>
</dbReference>
<sequence>MQQRFLQRVPSHINHFRLTNRPLISLTQQEAAQLQAQIILHQISELQSSHVKNLALDVQSRVIYLTKGLKRQVETELLEFEQDLKQQYKDKNEAFINALNTEYEIKYKELDPEFIRNLHLQELIQSDLEEISNRAVDKDNRTIQVQIGEYLRSKNVKTVESKHFDRTALMFNAQQMLEEQTLLQNPCIQDFKTLVKDVAEISYQNLKYLYAATIRMCSLERDKMLLKAQIQEEQLEALTLKKELSTVFHQSEDTKNPRSKNLRLMSNLEKQYAHEITHVKTFKEFNKMKEIYGKMYQRIDQ</sequence>
<comment type="caution">
    <text evidence="1">The sequence shown here is derived from an EMBL/GenBank/DDBJ whole genome shotgun (WGS) entry which is preliminary data.</text>
</comment>
<evidence type="ECO:0000313" key="1">
    <source>
        <dbReference type="EMBL" id="CAL6067642.1"/>
    </source>
</evidence>
<protein>
    <submittedName>
        <fullName evidence="1">Hypothetical_protein</fullName>
    </submittedName>
</protein>
<reference evidence="1 2" key="1">
    <citation type="submission" date="2024-07" db="EMBL/GenBank/DDBJ databases">
        <authorList>
            <person name="Akdeniz Z."/>
        </authorList>
    </citation>
    <scope>NUCLEOTIDE SEQUENCE [LARGE SCALE GENOMIC DNA]</scope>
</reference>
<gene>
    <name evidence="1" type="ORF">HINF_LOCUS53118</name>
</gene>
<dbReference type="EMBL" id="CAXDID020000269">
    <property type="protein sequence ID" value="CAL6067642.1"/>
    <property type="molecule type" value="Genomic_DNA"/>
</dbReference>
<accession>A0ABP1KR53</accession>
<keyword evidence="2" id="KW-1185">Reference proteome</keyword>
<evidence type="ECO:0000313" key="2">
    <source>
        <dbReference type="Proteomes" id="UP001642409"/>
    </source>
</evidence>
<organism evidence="1 2">
    <name type="scientific">Hexamita inflata</name>
    <dbReference type="NCBI Taxonomy" id="28002"/>
    <lineage>
        <taxon>Eukaryota</taxon>
        <taxon>Metamonada</taxon>
        <taxon>Diplomonadida</taxon>
        <taxon>Hexamitidae</taxon>
        <taxon>Hexamitinae</taxon>
        <taxon>Hexamita</taxon>
    </lineage>
</organism>